<dbReference type="InterPro" id="IPR008964">
    <property type="entry name" value="Invasin/intimin_cell_adhesion"/>
</dbReference>
<dbReference type="OrthoDB" id="6995304at2"/>
<gene>
    <name evidence="1" type="ORF">NCTC9428_04220</name>
</gene>
<dbReference type="SUPFAM" id="SSF49373">
    <property type="entry name" value="Invasin/intimin cell-adhesion fragments"/>
    <property type="match status" value="2"/>
</dbReference>
<dbReference type="EMBL" id="LR134318">
    <property type="protein sequence ID" value="VEF12562.1"/>
    <property type="molecule type" value="Genomic_DNA"/>
</dbReference>
<proteinExistence type="predicted"/>
<organism evidence="1 2">
    <name type="scientific">Pseudomonas fluorescens</name>
    <dbReference type="NCBI Taxonomy" id="294"/>
    <lineage>
        <taxon>Bacteria</taxon>
        <taxon>Pseudomonadati</taxon>
        <taxon>Pseudomonadota</taxon>
        <taxon>Gammaproteobacteria</taxon>
        <taxon>Pseudomonadales</taxon>
        <taxon>Pseudomonadaceae</taxon>
        <taxon>Pseudomonas</taxon>
    </lineage>
</organism>
<sequence>MREPTIQADQNLLLNGDFSKGIKPWKKGPVNPRWTAVMHDTYLGASINFLRAGNGSSVHQVLVVPKPITADVRYKLSFLYATNHVLPAKVLLSVEETGQQQEIELPGELASVIETRRLLRAAGQPLAVDFDDLEVELKLELAAGQNLCVEVCSPPNEVDDESSDIYITCIKLHLHLPSLQLQGLELDGQLLLPGALLYVCLGADSGSISEGHRLQFSPQGDSDWLGTNAALTIKGNPQGAILASPEWGTEQPLTAEWQLSCPLIGDVEPYLFTLELVNQYTAQPYSLRGSLGHHRVAISDAVEAAYYPVYGQSVRLGVQVTSHYTAQTLSGRTVNWTDEQGRVRAAVNTGDDGWAYFDYLPDSPGDLTILASVESLYYQSGTVTRAFAVKVLATDPWDEVTDAEGAPWQEKTGYPNRGTSYSLQVKVPTVLQGTSMSLGWSGDLPEQLGVTVSPSLGEPILVGAADPLWTLTSEDRLDGVFHLQLSCSKLKLRSACKTMSLACNVVKIGEVREANKFPIVDEQESVLLRVQALHDVTGGDGDPVINAQVQWLLPEGETHSIVTGAGGWASVLYTPKSAGLKKVVAEVRAHSEAPPVEHVFDVTPLAGSPWADQVLILLDDVVVDRAVLGLLCWRGESHTLKVEAVPESEFIGRDISLDWRGDEPGIGLNVTGLGTARPLPKVGGLTWVLNSDASESVSSLFELKLSSPPLADRELFGRLIANDLSDEMSVVLDQTVAIAGDVLHPCLGALHRYSVRPNELSPLVGLEVLLSLATGQLPPEATVEPALAVPQTLTDGGAHWSFDFSNSVAAETFDLNIEIEALKKPALISLMKLDHNRFKIELPESPVDPVVGQAPAWLWARVISHYTDVPVANVPVQWNAAQSSDTDGDGWSRFAVEPQTAGLQTVRASVVSPYDGYEQHLSTSILALASDPWKDVKVSFDGDKRYSWGEKTAFPRRGGQHRVELCVPDGSPLIGRQLTLGMTGMGPAELGLVFQPEKALGTPVVFSPEGLAFPFAVGDQSDGSFSLRLAAERLVSLSPANAMSVGSASVVLKFANETRARKVLDWNQELVEQVTLVSSISGRPMVGIEVTWSHADIGTQTSVTDFYGVARLRFIPRTPGDSVLTATVGDEGFSKSVGLEFTVNEPRKVDVLYESLDSRRTAEQSRAHAHARVVSALTGEPLAGVEVFWDYDQHELGSSWTNALGIADLIFTFVAEQADVLTATVRGGLAGWHSESLVISLRDDYWDLADIQAEREPTYVGQQVRILATVKSRDTGVPIAGANVHWMWGAGRQEITSTGGDGKASLLLLSSVAGEEVVSATVVNLDESSRDLTLTVLPVTAHPEYARIESFRAYPNPAAPYSKVKFFGRLISNPTGLPLPERQLEVRYGSTSGFHLKSDAAGTFEFDYMVGARDQVVISVVVDNPIGGHSFADIRLTID</sequence>
<evidence type="ECO:0000313" key="2">
    <source>
        <dbReference type="Proteomes" id="UP000281909"/>
    </source>
</evidence>
<dbReference type="Proteomes" id="UP000281909">
    <property type="component" value="Chromosome"/>
</dbReference>
<protein>
    <submittedName>
        <fullName evidence="1">Cable pili-associated 22 kDa adhesin protein</fullName>
    </submittedName>
</protein>
<name>A0A448E0Q3_PSEFL</name>
<reference evidence="1 2" key="1">
    <citation type="submission" date="2018-12" db="EMBL/GenBank/DDBJ databases">
        <authorList>
            <consortium name="Pathogen Informatics"/>
        </authorList>
    </citation>
    <scope>NUCLEOTIDE SEQUENCE [LARGE SCALE GENOMIC DNA]</scope>
    <source>
        <strain evidence="1 2">NCTC9428</strain>
    </source>
</reference>
<dbReference type="RefSeq" id="WP_126365898.1">
    <property type="nucleotide sequence ID" value="NZ_LR134318.1"/>
</dbReference>
<evidence type="ECO:0000313" key="1">
    <source>
        <dbReference type="EMBL" id="VEF12562.1"/>
    </source>
</evidence>
<accession>A0A448E0Q3</accession>